<evidence type="ECO:0000313" key="2">
    <source>
        <dbReference type="EMBL" id="KAK3874609.1"/>
    </source>
</evidence>
<dbReference type="AlphaFoldDB" id="A0AAE1FJ49"/>
<comment type="caution">
    <text evidence="2">The sequence shown here is derived from an EMBL/GenBank/DDBJ whole genome shotgun (WGS) entry which is preliminary data.</text>
</comment>
<evidence type="ECO:0000313" key="3">
    <source>
        <dbReference type="Proteomes" id="UP001286313"/>
    </source>
</evidence>
<reference evidence="2" key="1">
    <citation type="submission" date="2023-10" db="EMBL/GenBank/DDBJ databases">
        <title>Genome assemblies of two species of porcelain crab, Petrolisthes cinctipes and Petrolisthes manimaculis (Anomura: Porcellanidae).</title>
        <authorList>
            <person name="Angst P."/>
        </authorList>
    </citation>
    <scope>NUCLEOTIDE SEQUENCE</scope>
    <source>
        <strain evidence="2">PB745_01</strain>
        <tissue evidence="2">Gill</tissue>
    </source>
</reference>
<protein>
    <submittedName>
        <fullName evidence="2">Uncharacterized protein</fullName>
    </submittedName>
</protein>
<dbReference type="Proteomes" id="UP001286313">
    <property type="component" value="Unassembled WGS sequence"/>
</dbReference>
<feature type="compositionally biased region" description="Basic and acidic residues" evidence="1">
    <location>
        <begin position="10"/>
        <end position="26"/>
    </location>
</feature>
<keyword evidence="3" id="KW-1185">Reference proteome</keyword>
<feature type="region of interest" description="Disordered" evidence="1">
    <location>
        <begin position="1"/>
        <end position="50"/>
    </location>
</feature>
<organism evidence="2 3">
    <name type="scientific">Petrolisthes cinctipes</name>
    <name type="common">Flat porcelain crab</name>
    <dbReference type="NCBI Taxonomy" id="88211"/>
    <lineage>
        <taxon>Eukaryota</taxon>
        <taxon>Metazoa</taxon>
        <taxon>Ecdysozoa</taxon>
        <taxon>Arthropoda</taxon>
        <taxon>Crustacea</taxon>
        <taxon>Multicrustacea</taxon>
        <taxon>Malacostraca</taxon>
        <taxon>Eumalacostraca</taxon>
        <taxon>Eucarida</taxon>
        <taxon>Decapoda</taxon>
        <taxon>Pleocyemata</taxon>
        <taxon>Anomura</taxon>
        <taxon>Galatheoidea</taxon>
        <taxon>Porcellanidae</taxon>
        <taxon>Petrolisthes</taxon>
    </lineage>
</organism>
<sequence>MLRGGGVSRQGERERPSKTNDVEDNRVLTSPTAPAPAAAAPVGKKTGGGCHGNAPAFRRLISMCLRWCEMLLVGKGVF</sequence>
<accession>A0AAE1FJ49</accession>
<dbReference type="EMBL" id="JAWQEG010002089">
    <property type="protein sequence ID" value="KAK3874609.1"/>
    <property type="molecule type" value="Genomic_DNA"/>
</dbReference>
<evidence type="ECO:0000256" key="1">
    <source>
        <dbReference type="SAM" id="MobiDB-lite"/>
    </source>
</evidence>
<name>A0AAE1FJ49_PETCI</name>
<gene>
    <name evidence="2" type="ORF">Pcinc_020461</name>
</gene>
<proteinExistence type="predicted"/>